<sequence length="58" mass="6628">MTTLPPSLMLVKNLVTHKILLRGLEVNGVYRLLRSTPDNIAFVCKLEHQLQTMILQIL</sequence>
<name>A0A5D2F0Z7_GOSDA</name>
<dbReference type="Proteomes" id="UP000323506">
    <property type="component" value="Chromosome A10"/>
</dbReference>
<gene>
    <name evidence="1" type="ORF">ES288_A10G168400v1</name>
</gene>
<dbReference type="AlphaFoldDB" id="A0A5D2F0Z7"/>
<evidence type="ECO:0000313" key="1">
    <source>
        <dbReference type="EMBL" id="TYG99091.1"/>
    </source>
</evidence>
<accession>A0A5D2F0Z7</accession>
<dbReference type="EMBL" id="CM017697">
    <property type="protein sequence ID" value="TYG99091.1"/>
    <property type="molecule type" value="Genomic_DNA"/>
</dbReference>
<protein>
    <submittedName>
        <fullName evidence="1">Uncharacterized protein</fullName>
    </submittedName>
</protein>
<proteinExistence type="predicted"/>
<reference evidence="1 2" key="1">
    <citation type="submission" date="2019-06" db="EMBL/GenBank/DDBJ databases">
        <title>WGS assembly of Gossypium darwinii.</title>
        <authorList>
            <person name="Chen Z.J."/>
            <person name="Sreedasyam A."/>
            <person name="Ando A."/>
            <person name="Song Q."/>
            <person name="De L."/>
            <person name="Hulse-Kemp A."/>
            <person name="Ding M."/>
            <person name="Ye W."/>
            <person name="Kirkbride R."/>
            <person name="Jenkins J."/>
            <person name="Plott C."/>
            <person name="Lovell J."/>
            <person name="Lin Y.-M."/>
            <person name="Vaughn R."/>
            <person name="Liu B."/>
            <person name="Li W."/>
            <person name="Simpson S."/>
            <person name="Scheffler B."/>
            <person name="Saski C."/>
            <person name="Grover C."/>
            <person name="Hu G."/>
            <person name="Conover J."/>
            <person name="Carlson J."/>
            <person name="Shu S."/>
            <person name="Boston L."/>
            <person name="Williams M."/>
            <person name="Peterson D."/>
            <person name="Mcgee K."/>
            <person name="Jones D."/>
            <person name="Wendel J."/>
            <person name="Stelly D."/>
            <person name="Grimwood J."/>
            <person name="Schmutz J."/>
        </authorList>
    </citation>
    <scope>NUCLEOTIDE SEQUENCE [LARGE SCALE GENOMIC DNA]</scope>
    <source>
        <strain evidence="1">1808015.09</strain>
    </source>
</reference>
<keyword evidence="2" id="KW-1185">Reference proteome</keyword>
<evidence type="ECO:0000313" key="2">
    <source>
        <dbReference type="Proteomes" id="UP000323506"/>
    </source>
</evidence>
<organism evidence="1 2">
    <name type="scientific">Gossypium darwinii</name>
    <name type="common">Darwin's cotton</name>
    <name type="synonym">Gossypium barbadense var. darwinii</name>
    <dbReference type="NCBI Taxonomy" id="34276"/>
    <lineage>
        <taxon>Eukaryota</taxon>
        <taxon>Viridiplantae</taxon>
        <taxon>Streptophyta</taxon>
        <taxon>Embryophyta</taxon>
        <taxon>Tracheophyta</taxon>
        <taxon>Spermatophyta</taxon>
        <taxon>Magnoliopsida</taxon>
        <taxon>eudicotyledons</taxon>
        <taxon>Gunneridae</taxon>
        <taxon>Pentapetalae</taxon>
        <taxon>rosids</taxon>
        <taxon>malvids</taxon>
        <taxon>Malvales</taxon>
        <taxon>Malvaceae</taxon>
        <taxon>Malvoideae</taxon>
        <taxon>Gossypium</taxon>
    </lineage>
</organism>